<keyword evidence="3" id="KW-0804">Transcription</keyword>
<accession>A0A7X5V6X3</accession>
<dbReference type="SUPFAM" id="SSF51206">
    <property type="entry name" value="cAMP-binding domain-like"/>
    <property type="match status" value="1"/>
</dbReference>
<dbReference type="GO" id="GO:0003677">
    <property type="term" value="F:DNA binding"/>
    <property type="evidence" value="ECO:0007669"/>
    <property type="project" value="UniProtKB-KW"/>
</dbReference>
<keyword evidence="1" id="KW-0805">Transcription regulation</keyword>
<protein>
    <submittedName>
        <fullName evidence="6">CRP/FNR family transcriptional regulator</fullName>
    </submittedName>
</protein>
<comment type="caution">
    <text evidence="6">The sequence shown here is derived from an EMBL/GenBank/DDBJ whole genome shotgun (WGS) entry which is preliminary data.</text>
</comment>
<feature type="domain" description="Cyclic nucleotide-binding" evidence="4">
    <location>
        <begin position="14"/>
        <end position="132"/>
    </location>
</feature>
<dbReference type="InterPro" id="IPR036388">
    <property type="entry name" value="WH-like_DNA-bd_sf"/>
</dbReference>
<dbReference type="PANTHER" id="PTHR24567:SF74">
    <property type="entry name" value="HTH-TYPE TRANSCRIPTIONAL REGULATOR ARCR"/>
    <property type="match status" value="1"/>
</dbReference>
<gene>
    <name evidence="6" type="ORF">BJY22_000745</name>
</gene>
<evidence type="ECO:0000259" key="4">
    <source>
        <dbReference type="PROSITE" id="PS50042"/>
    </source>
</evidence>
<dbReference type="SMART" id="SM00100">
    <property type="entry name" value="cNMP"/>
    <property type="match status" value="1"/>
</dbReference>
<evidence type="ECO:0000313" key="6">
    <source>
        <dbReference type="EMBL" id="NIK55028.1"/>
    </source>
</evidence>
<dbReference type="Pfam" id="PF00027">
    <property type="entry name" value="cNMP_binding"/>
    <property type="match status" value="1"/>
</dbReference>
<dbReference type="GO" id="GO:0003700">
    <property type="term" value="F:DNA-binding transcription factor activity"/>
    <property type="evidence" value="ECO:0007669"/>
    <property type="project" value="TreeGrafter"/>
</dbReference>
<evidence type="ECO:0000256" key="1">
    <source>
        <dbReference type="ARBA" id="ARBA00023015"/>
    </source>
</evidence>
<keyword evidence="7" id="KW-1185">Reference proteome</keyword>
<dbReference type="EMBL" id="JAASRO010000001">
    <property type="protein sequence ID" value="NIK55028.1"/>
    <property type="molecule type" value="Genomic_DNA"/>
</dbReference>
<dbReference type="PANTHER" id="PTHR24567">
    <property type="entry name" value="CRP FAMILY TRANSCRIPTIONAL REGULATORY PROTEIN"/>
    <property type="match status" value="1"/>
</dbReference>
<dbReference type="RefSeq" id="WP_167203754.1">
    <property type="nucleotide sequence ID" value="NZ_JAASRO010000001.1"/>
</dbReference>
<evidence type="ECO:0000256" key="2">
    <source>
        <dbReference type="ARBA" id="ARBA00023125"/>
    </source>
</evidence>
<evidence type="ECO:0000256" key="3">
    <source>
        <dbReference type="ARBA" id="ARBA00023163"/>
    </source>
</evidence>
<evidence type="ECO:0000259" key="5">
    <source>
        <dbReference type="PROSITE" id="PS51063"/>
    </source>
</evidence>
<dbReference type="Gene3D" id="2.60.120.10">
    <property type="entry name" value="Jelly Rolls"/>
    <property type="match status" value="1"/>
</dbReference>
<dbReference type="InterPro" id="IPR050397">
    <property type="entry name" value="Env_Response_Regulators"/>
</dbReference>
<dbReference type="Pfam" id="PF13545">
    <property type="entry name" value="HTH_Crp_2"/>
    <property type="match status" value="1"/>
</dbReference>
<dbReference type="PROSITE" id="PS51063">
    <property type="entry name" value="HTH_CRP_2"/>
    <property type="match status" value="1"/>
</dbReference>
<organism evidence="6 7">
    <name type="scientific">Kribbella shirazensis</name>
    <dbReference type="NCBI Taxonomy" id="1105143"/>
    <lineage>
        <taxon>Bacteria</taxon>
        <taxon>Bacillati</taxon>
        <taxon>Actinomycetota</taxon>
        <taxon>Actinomycetes</taxon>
        <taxon>Propionibacteriales</taxon>
        <taxon>Kribbellaceae</taxon>
        <taxon>Kribbella</taxon>
    </lineage>
</organism>
<feature type="domain" description="HTH crp-type" evidence="5">
    <location>
        <begin position="146"/>
        <end position="216"/>
    </location>
</feature>
<name>A0A7X5V6X3_9ACTN</name>
<dbReference type="InterPro" id="IPR014710">
    <property type="entry name" value="RmlC-like_jellyroll"/>
</dbReference>
<dbReference type="GO" id="GO:0005829">
    <property type="term" value="C:cytosol"/>
    <property type="evidence" value="ECO:0007669"/>
    <property type="project" value="TreeGrafter"/>
</dbReference>
<dbReference type="Proteomes" id="UP000555407">
    <property type="component" value="Unassembled WGS sequence"/>
</dbReference>
<dbReference type="SMART" id="SM00419">
    <property type="entry name" value="HTH_CRP"/>
    <property type="match status" value="1"/>
</dbReference>
<dbReference type="InterPro" id="IPR000595">
    <property type="entry name" value="cNMP-bd_dom"/>
</dbReference>
<dbReference type="AlphaFoldDB" id="A0A7X5V6X3"/>
<dbReference type="InterPro" id="IPR012318">
    <property type="entry name" value="HTH_CRP"/>
</dbReference>
<dbReference type="PROSITE" id="PS50042">
    <property type="entry name" value="CNMP_BINDING_3"/>
    <property type="match status" value="1"/>
</dbReference>
<dbReference type="Gene3D" id="1.10.10.10">
    <property type="entry name" value="Winged helix-like DNA-binding domain superfamily/Winged helix DNA-binding domain"/>
    <property type="match status" value="1"/>
</dbReference>
<dbReference type="SUPFAM" id="SSF46785">
    <property type="entry name" value="Winged helix' DNA-binding domain"/>
    <property type="match status" value="1"/>
</dbReference>
<evidence type="ECO:0000313" key="7">
    <source>
        <dbReference type="Proteomes" id="UP000555407"/>
    </source>
</evidence>
<reference evidence="6 7" key="1">
    <citation type="submission" date="2020-03" db="EMBL/GenBank/DDBJ databases">
        <title>Sequencing the genomes of 1000 actinobacteria strains.</title>
        <authorList>
            <person name="Klenk H.-P."/>
        </authorList>
    </citation>
    <scope>NUCLEOTIDE SEQUENCE [LARGE SCALE GENOMIC DNA]</scope>
    <source>
        <strain evidence="6 7">DSM 45490</strain>
    </source>
</reference>
<keyword evidence="2" id="KW-0238">DNA-binding</keyword>
<sequence length="228" mass="24106">MTDADVVAALAGSFLGGLPSDVVKQLLAAGDRIDYPAGTTIYREGSQPKALLVVHGLLRVYMTSPQGRQVTVRYARDRDVLGIAVLVAGPADVGAQTLADCTLFRIDAATLTAAAHNDSRVAWALAEELGRRLYESLQQTAVNAFGTVRQRVAGHLLDLASAQQRPRGDLVARVSQQDLADAVGSAREVVARVLRDLRLAGLVATAPDRILILDAAGVYDQSWNPGAG</sequence>
<dbReference type="InterPro" id="IPR018490">
    <property type="entry name" value="cNMP-bd_dom_sf"/>
</dbReference>
<dbReference type="InterPro" id="IPR036390">
    <property type="entry name" value="WH_DNA-bd_sf"/>
</dbReference>
<proteinExistence type="predicted"/>
<dbReference type="CDD" id="cd00038">
    <property type="entry name" value="CAP_ED"/>
    <property type="match status" value="1"/>
</dbReference>